<dbReference type="InterPro" id="IPR024590">
    <property type="entry name" value="HrpA_C"/>
</dbReference>
<keyword evidence="2" id="KW-0347">Helicase</keyword>
<feature type="domain" description="RNA helicase HrpA C-terminal" evidence="1">
    <location>
        <begin position="2"/>
        <end position="46"/>
    </location>
</feature>
<name>A0A7U8GQT8_NEPCE</name>
<dbReference type="Proteomes" id="UP000002171">
    <property type="component" value="Unassembled WGS sequence"/>
</dbReference>
<dbReference type="GO" id="GO:0004386">
    <property type="term" value="F:helicase activity"/>
    <property type="evidence" value="ECO:0007669"/>
    <property type="project" value="UniProtKB-KW"/>
</dbReference>
<dbReference type="EMBL" id="AAOW01000050">
    <property type="protein sequence ID" value="EAR59485.1"/>
    <property type="molecule type" value="Genomic_DNA"/>
</dbReference>
<evidence type="ECO:0000313" key="2">
    <source>
        <dbReference type="EMBL" id="EAR59485.1"/>
    </source>
</evidence>
<keyword evidence="2" id="KW-0067">ATP-binding</keyword>
<reference evidence="2 3" key="1">
    <citation type="submission" date="2006-02" db="EMBL/GenBank/DDBJ databases">
        <authorList>
            <person name="Pinhassi J."/>
            <person name="Pedros-Alio C."/>
            <person name="Ferriera S."/>
            <person name="Johnson J."/>
            <person name="Kravitz S."/>
            <person name="Halpern A."/>
            <person name="Remington K."/>
            <person name="Beeson K."/>
            <person name="Tran B."/>
            <person name="Rogers Y.-H."/>
            <person name="Friedman R."/>
            <person name="Venter J.C."/>
        </authorList>
    </citation>
    <scope>NUCLEOTIDE SEQUENCE [LARGE SCALE GENOMIC DNA]</scope>
    <source>
        <strain evidence="2 3">MED92</strain>
    </source>
</reference>
<keyword evidence="3" id="KW-1185">Reference proteome</keyword>
<protein>
    <submittedName>
        <fullName evidence="2">ATP-dependent helicase HrpA</fullName>
    </submittedName>
</protein>
<evidence type="ECO:0000259" key="1">
    <source>
        <dbReference type="Pfam" id="PF11898"/>
    </source>
</evidence>
<gene>
    <name evidence="2" type="ORF">MED92_13958</name>
</gene>
<proteinExistence type="predicted"/>
<organism evidence="2 3">
    <name type="scientific">Neptuniibacter caesariensis</name>
    <dbReference type="NCBI Taxonomy" id="207954"/>
    <lineage>
        <taxon>Bacteria</taxon>
        <taxon>Pseudomonadati</taxon>
        <taxon>Pseudomonadota</taxon>
        <taxon>Gammaproteobacteria</taxon>
        <taxon>Oceanospirillales</taxon>
        <taxon>Oceanospirillaceae</taxon>
        <taxon>Neptuniibacter</taxon>
    </lineage>
</organism>
<keyword evidence="2" id="KW-0547">Nucleotide-binding</keyword>
<dbReference type="Pfam" id="PF11898">
    <property type="entry name" value="DUF3418"/>
    <property type="match status" value="1"/>
</dbReference>
<accession>A0A7U8GQT8</accession>
<comment type="caution">
    <text evidence="2">The sequence shown here is derived from an EMBL/GenBank/DDBJ whole genome shotgun (WGS) entry which is preliminary data.</text>
</comment>
<evidence type="ECO:0000313" key="3">
    <source>
        <dbReference type="Proteomes" id="UP000002171"/>
    </source>
</evidence>
<dbReference type="AlphaFoldDB" id="A0A7U8GQT8"/>
<keyword evidence="2" id="KW-0378">Hydrolase</keyword>
<sequence length="46" mass="5278">MIIVPKRKVSFGKIDHELSHEIFVRQALVEGELNSKASFIKQNRAL</sequence>